<comment type="caution">
    <text evidence="2">The sequence shown here is derived from an EMBL/GenBank/DDBJ whole genome shotgun (WGS) entry which is preliminary data.</text>
</comment>
<dbReference type="AlphaFoldDB" id="A0A821PST3"/>
<evidence type="ECO:0000313" key="3">
    <source>
        <dbReference type="Proteomes" id="UP000663880"/>
    </source>
</evidence>
<evidence type="ECO:0000313" key="2">
    <source>
        <dbReference type="EMBL" id="CAF4808198.1"/>
    </source>
</evidence>
<proteinExistence type="predicted"/>
<organism evidence="2 3">
    <name type="scientific">Pieris macdunnoughi</name>
    <dbReference type="NCBI Taxonomy" id="345717"/>
    <lineage>
        <taxon>Eukaryota</taxon>
        <taxon>Metazoa</taxon>
        <taxon>Ecdysozoa</taxon>
        <taxon>Arthropoda</taxon>
        <taxon>Hexapoda</taxon>
        <taxon>Insecta</taxon>
        <taxon>Pterygota</taxon>
        <taxon>Neoptera</taxon>
        <taxon>Endopterygota</taxon>
        <taxon>Lepidoptera</taxon>
        <taxon>Glossata</taxon>
        <taxon>Ditrysia</taxon>
        <taxon>Papilionoidea</taxon>
        <taxon>Pieridae</taxon>
        <taxon>Pierinae</taxon>
        <taxon>Pieris</taxon>
    </lineage>
</organism>
<dbReference type="EMBL" id="CAJOBZ010000006">
    <property type="protein sequence ID" value="CAF4808198.1"/>
    <property type="molecule type" value="Genomic_DNA"/>
</dbReference>
<evidence type="ECO:0000256" key="1">
    <source>
        <dbReference type="SAM" id="MobiDB-lite"/>
    </source>
</evidence>
<feature type="compositionally biased region" description="Polar residues" evidence="1">
    <location>
        <begin position="139"/>
        <end position="166"/>
    </location>
</feature>
<dbReference type="Proteomes" id="UP000663880">
    <property type="component" value="Unassembled WGS sequence"/>
</dbReference>
<gene>
    <name evidence="2" type="ORF">PMACD_LOCUS3876</name>
</gene>
<feature type="region of interest" description="Disordered" evidence="1">
    <location>
        <begin position="139"/>
        <end position="266"/>
    </location>
</feature>
<keyword evidence="3" id="KW-1185">Reference proteome</keyword>
<dbReference type="OrthoDB" id="6918460at2759"/>
<protein>
    <submittedName>
        <fullName evidence="2">Uncharacterized protein</fullName>
    </submittedName>
</protein>
<feature type="compositionally biased region" description="Basic and acidic residues" evidence="1">
    <location>
        <begin position="167"/>
        <end position="225"/>
    </location>
</feature>
<sequence length="397" mass="44101">MNNFFKVTVLYLSLYQYDLVLSRKIIKKVWILKEFPHGVLHPFSPISLIKEAITPLGTLSVEHLIEKRDLHHEHTRKARDAEDIELPNIEQVVEPDAVIETQKEIVSQNNFLTDIILTRVEFHRGKPVDAIKLQSITFPGETNQDGVGSLSTDTSSDLVAQASSKESLIDTEHESEPPKETEKIDGESEKLTEPKSDVELISNVEEKKKEEEDKKEELQDGKESQLELSETTDEKVSGEVAQGSEESPGVIENRETESEAISDNVEAIPVKPEPLVEVTPKPIETPALPVSPLPQPIYIPLYTDVKTPVPIPVQPVVSEVVVTAPPVVVVTEKEVVVAPPPPPPVQTETTVIQTEPTPGLFTRGSRFMLNVSSRILRKLLRLVSRVQSRIPLPPAEA</sequence>
<reference evidence="2" key="1">
    <citation type="submission" date="2021-02" db="EMBL/GenBank/DDBJ databases">
        <authorList>
            <person name="Steward A R."/>
        </authorList>
    </citation>
    <scope>NUCLEOTIDE SEQUENCE</scope>
</reference>
<name>A0A821PST3_9NEOP</name>
<accession>A0A821PST3</accession>